<dbReference type="GO" id="GO:0005546">
    <property type="term" value="F:phosphatidylinositol-4,5-bisphosphate binding"/>
    <property type="evidence" value="ECO:0007669"/>
    <property type="project" value="InterPro"/>
</dbReference>
<gene>
    <name evidence="7" type="ORF">A3Q56_04848</name>
</gene>
<dbReference type="PANTHER" id="PTHR12542:SF41">
    <property type="entry name" value="EXOCYST COMPLEX COMPONENT 7"/>
    <property type="match status" value="1"/>
</dbReference>
<reference evidence="7 8" key="1">
    <citation type="submission" date="2016-04" db="EMBL/GenBank/DDBJ databases">
        <title>The genome of Intoshia linei affirms orthonectids as highly simplified spiralians.</title>
        <authorList>
            <person name="Mikhailov K.V."/>
            <person name="Slusarev G.S."/>
            <person name="Nikitin M.A."/>
            <person name="Logacheva M.D."/>
            <person name="Penin A."/>
            <person name="Aleoshin V."/>
            <person name="Panchin Y.V."/>
        </authorList>
    </citation>
    <scope>NUCLEOTIDE SEQUENCE [LARGE SCALE GENOMIC DNA]</scope>
    <source>
        <strain evidence="7">Intl2013</strain>
        <tissue evidence="7">Whole animal</tissue>
    </source>
</reference>
<proteinExistence type="inferred from homology"/>
<dbReference type="GO" id="GO:0000145">
    <property type="term" value="C:exocyst"/>
    <property type="evidence" value="ECO:0007669"/>
    <property type="project" value="InterPro"/>
</dbReference>
<comment type="caution">
    <text evidence="7">The sequence shown here is derived from an EMBL/GenBank/DDBJ whole genome shotgun (WGS) entry which is preliminary data.</text>
</comment>
<dbReference type="AlphaFoldDB" id="A0A177AZH6"/>
<dbReference type="OrthoDB" id="1922221at2759"/>
<dbReference type="Proteomes" id="UP000078046">
    <property type="component" value="Unassembled WGS sequence"/>
</dbReference>
<comment type="similarity">
    <text evidence="1 5">Belongs to the EXO70 family.</text>
</comment>
<evidence type="ECO:0000256" key="3">
    <source>
        <dbReference type="ARBA" id="ARBA00022483"/>
    </source>
</evidence>
<evidence type="ECO:0000256" key="5">
    <source>
        <dbReference type="RuleBase" id="RU365026"/>
    </source>
</evidence>
<accession>A0A177AZH6</accession>
<dbReference type="EMBL" id="LWCA01000662">
    <property type="protein sequence ID" value="OAF67428.1"/>
    <property type="molecule type" value="Genomic_DNA"/>
</dbReference>
<protein>
    <recommendedName>
        <fullName evidence="4 5">Exocyst complex component 7</fullName>
    </recommendedName>
    <alternativeName>
        <fullName evidence="5">Exocyst complex component Exo70</fullName>
    </alternativeName>
</protein>
<dbReference type="GO" id="GO:0015031">
    <property type="term" value="P:protein transport"/>
    <property type="evidence" value="ECO:0007669"/>
    <property type="project" value="UniProtKB-KW"/>
</dbReference>
<feature type="domain" description="Exocyst complex subunit Exo70 C-terminal" evidence="6">
    <location>
        <begin position="438"/>
        <end position="695"/>
    </location>
</feature>
<evidence type="ECO:0000256" key="4">
    <source>
        <dbReference type="ARBA" id="ARBA00026169"/>
    </source>
</evidence>
<evidence type="ECO:0000313" key="7">
    <source>
        <dbReference type="EMBL" id="OAF67428.1"/>
    </source>
</evidence>
<evidence type="ECO:0000256" key="2">
    <source>
        <dbReference type="ARBA" id="ARBA00022448"/>
    </source>
</evidence>
<name>A0A177AZH6_9BILA</name>
<comment type="function">
    <text evidence="5">Component of the exocyst complex involved in the docking of exocytic vesicles with fusion sites on the plasma membrane.</text>
</comment>
<dbReference type="PANTHER" id="PTHR12542">
    <property type="entry name" value="EXOCYST COMPLEX PROTEIN EXO70"/>
    <property type="match status" value="1"/>
</dbReference>
<keyword evidence="2 5" id="KW-0813">Transport</keyword>
<dbReference type="InterPro" id="IPR016159">
    <property type="entry name" value="Cullin_repeat-like_dom_sf"/>
</dbReference>
<evidence type="ECO:0000313" key="8">
    <source>
        <dbReference type="Proteomes" id="UP000078046"/>
    </source>
</evidence>
<dbReference type="SUPFAM" id="SSF74788">
    <property type="entry name" value="Cullin repeat-like"/>
    <property type="match status" value="1"/>
</dbReference>
<dbReference type="GO" id="GO:0006887">
    <property type="term" value="P:exocytosis"/>
    <property type="evidence" value="ECO:0007669"/>
    <property type="project" value="UniProtKB-KW"/>
</dbReference>
<keyword evidence="8" id="KW-1185">Reference proteome</keyword>
<dbReference type="InterPro" id="IPR046364">
    <property type="entry name" value="Exo70_C"/>
</dbReference>
<organism evidence="7 8">
    <name type="scientific">Intoshia linei</name>
    <dbReference type="NCBI Taxonomy" id="1819745"/>
    <lineage>
        <taxon>Eukaryota</taxon>
        <taxon>Metazoa</taxon>
        <taxon>Spiralia</taxon>
        <taxon>Lophotrochozoa</taxon>
        <taxon>Mesozoa</taxon>
        <taxon>Orthonectida</taxon>
        <taxon>Rhopaluridae</taxon>
        <taxon>Intoshia</taxon>
    </lineage>
</organism>
<sequence>MEHKQVYVDFSKEKENMVEIEKLLNKSNELSLEMSDLMHSFDEKLGNVEKLIKPLYKNMEERQRAQNNMDQLEKGIDTVLGYYKSVVDIEKFIQDAGDIPNITLYISKIQELKLALDYFESIDKDNHITSQAASLFEACNQRLEIKFTNILSQAAKDFDITKFFLFITNNLNEEYNVILVNTDTIYQLVNIGSWLEMSKVVSNYVDEYVDNRSECILEILATIKCLTMSSKYKIHFRRRSMNSLQKMGSKIFRKSAAGFLDLSKRKEKTASIPFNKQNTVFTSNIKDEIGESEILSFVDVMNAFLQILEPEIQLAQTVLSHLNYMMITSRIIKPVILNIETSANKLKALIARMIQKKEFTCISSLLTIVSHFKKIRFNLFAELADCDEEIKVSILYIMNLFSELLDGNTSLTPYMYIFKKSGHTTTKNDWKCDCRLSASALRDYVEYVRTDTDKISSMPTDGTVHEITTNVLFLMENMYQQHISIGYSLMPAESKMITSFDDHTIRLKSEEYFKKCYDALRTRLRSMADNYPEKMLQSLFMINNYHHMFKALNRIAFVKSLGSIIESVAEEYSSRIEKYTNHYIVHGWGKLTEVIQSIKRLSYQRTEESNKIKEKDKSRIKDIFSSFNKEYEHAMHLQKMYTIADSRLRADLRKKFENLIEPYIKFYQSHVYVNFSKSPTKYIKYNPTDIKESISALFDN</sequence>
<dbReference type="Pfam" id="PF03081">
    <property type="entry name" value="Exo70_C"/>
    <property type="match status" value="1"/>
</dbReference>
<evidence type="ECO:0000256" key="1">
    <source>
        <dbReference type="ARBA" id="ARBA00006756"/>
    </source>
</evidence>
<dbReference type="InterPro" id="IPR004140">
    <property type="entry name" value="Exo70"/>
</dbReference>
<keyword evidence="3 5" id="KW-0268">Exocytosis</keyword>
<evidence type="ECO:0000259" key="6">
    <source>
        <dbReference type="Pfam" id="PF03081"/>
    </source>
</evidence>
<keyword evidence="5" id="KW-0653">Protein transport</keyword>
<dbReference type="Gene3D" id="1.20.1280.170">
    <property type="entry name" value="Exocyst complex component Exo70"/>
    <property type="match status" value="2"/>
</dbReference>